<evidence type="ECO:0000313" key="2">
    <source>
        <dbReference type="Proteomes" id="UP000805649"/>
    </source>
</evidence>
<evidence type="ECO:0000313" key="1">
    <source>
        <dbReference type="EMBL" id="KAL0943240.1"/>
    </source>
</evidence>
<keyword evidence="2" id="KW-1185">Reference proteome</keyword>
<comment type="caution">
    <text evidence="1">The sequence shown here is derived from an EMBL/GenBank/DDBJ whole genome shotgun (WGS) entry which is preliminary data.</text>
</comment>
<accession>A0ACC3ZGJ3</accession>
<gene>
    <name evidence="1" type="ORF">CTRU02_201126</name>
</gene>
<organism evidence="1 2">
    <name type="scientific">Colletotrichum truncatum</name>
    <name type="common">Anthracnose fungus</name>
    <name type="synonym">Colletotrichum capsici</name>
    <dbReference type="NCBI Taxonomy" id="5467"/>
    <lineage>
        <taxon>Eukaryota</taxon>
        <taxon>Fungi</taxon>
        <taxon>Dikarya</taxon>
        <taxon>Ascomycota</taxon>
        <taxon>Pezizomycotina</taxon>
        <taxon>Sordariomycetes</taxon>
        <taxon>Hypocreomycetidae</taxon>
        <taxon>Glomerellales</taxon>
        <taxon>Glomerellaceae</taxon>
        <taxon>Colletotrichum</taxon>
        <taxon>Colletotrichum truncatum species complex</taxon>
    </lineage>
</organism>
<dbReference type="EMBL" id="VUJX02000001">
    <property type="protein sequence ID" value="KAL0943240.1"/>
    <property type="molecule type" value="Genomic_DNA"/>
</dbReference>
<protein>
    <submittedName>
        <fullName evidence="1">Uncharacterized protein</fullName>
    </submittedName>
</protein>
<reference evidence="1 2" key="1">
    <citation type="journal article" date="2020" name="Phytopathology">
        <title>Genome Sequence Resources of Colletotrichum truncatum, C. plurivorum, C. musicola, and C. sojae: Four Species Pathogenic to Soybean (Glycine max).</title>
        <authorList>
            <person name="Rogerio F."/>
            <person name="Boufleur T.R."/>
            <person name="Ciampi-Guillardi M."/>
            <person name="Sukno S.A."/>
            <person name="Thon M.R."/>
            <person name="Massola Junior N.S."/>
            <person name="Baroncelli R."/>
        </authorList>
    </citation>
    <scope>NUCLEOTIDE SEQUENCE [LARGE SCALE GENOMIC DNA]</scope>
    <source>
        <strain evidence="1 2">CMES1059</strain>
    </source>
</reference>
<sequence length="287" mass="31936">MRIPKPLAIFLTLLAWVANADRKLPADLQVDLIFPLNETYAPTQWFPIIFDVQNLDALWPVDIFLSVSVWSNEWKVSGRQSRLWEYEFFGLSPEDFAKTDGPPPSKHFFHIPSINMTNGTTGEYSILWHISIENQCFANATQPLSEAAAHDWSNRLRGPYERSLQFSTAPGAQLPDIEATVNSCPSPNENNSVAVRITEVRETLHRQKPCPVFETNVAPARCAYKPFAAELAANVSGLMLGNMRCSNGTWQTVTAPCPRKSASNAHRMWSGAGWVPVLVVAAVISIL</sequence>
<name>A0ACC3ZGJ3_COLTU</name>
<dbReference type="Proteomes" id="UP000805649">
    <property type="component" value="Unassembled WGS sequence"/>
</dbReference>
<proteinExistence type="predicted"/>